<accession>A7S8Q1</accession>
<feature type="region of interest" description="Disordered" evidence="8">
    <location>
        <begin position="1"/>
        <end position="26"/>
    </location>
</feature>
<dbReference type="InterPro" id="IPR017452">
    <property type="entry name" value="GPCR_Rhodpsn_7TM"/>
</dbReference>
<evidence type="ECO:0000256" key="5">
    <source>
        <dbReference type="ARBA" id="ARBA00023136"/>
    </source>
</evidence>
<comment type="subcellular location">
    <subcellularLocation>
        <location evidence="1">Membrane</location>
        <topology evidence="1">Multi-pass membrane protein</topology>
    </subcellularLocation>
</comment>
<keyword evidence="4" id="KW-0297">G-protein coupled receptor</keyword>
<feature type="transmembrane region" description="Helical" evidence="9">
    <location>
        <begin position="314"/>
        <end position="335"/>
    </location>
</feature>
<gene>
    <name evidence="11" type="ORF">NEMVEDRAFT_v1g208509</name>
</gene>
<dbReference type="PANTHER" id="PTHR45695">
    <property type="entry name" value="LEUCOKININ RECEPTOR-RELATED"/>
    <property type="match status" value="1"/>
</dbReference>
<keyword evidence="5 9" id="KW-0472">Membrane</keyword>
<organism evidence="11 12">
    <name type="scientific">Nematostella vectensis</name>
    <name type="common">Starlet sea anemone</name>
    <dbReference type="NCBI Taxonomy" id="45351"/>
    <lineage>
        <taxon>Eukaryota</taxon>
        <taxon>Metazoa</taxon>
        <taxon>Cnidaria</taxon>
        <taxon>Anthozoa</taxon>
        <taxon>Hexacorallia</taxon>
        <taxon>Actiniaria</taxon>
        <taxon>Edwardsiidae</taxon>
        <taxon>Nematostella</taxon>
    </lineage>
</organism>
<dbReference type="Proteomes" id="UP000001593">
    <property type="component" value="Unassembled WGS sequence"/>
</dbReference>
<proteinExistence type="predicted"/>
<dbReference type="Pfam" id="PF00001">
    <property type="entry name" value="7tm_1"/>
    <property type="match status" value="1"/>
</dbReference>
<evidence type="ECO:0000313" key="11">
    <source>
        <dbReference type="EMBL" id="EDO39861.1"/>
    </source>
</evidence>
<keyword evidence="2 9" id="KW-0812">Transmembrane</keyword>
<feature type="compositionally biased region" description="Polar residues" evidence="8">
    <location>
        <begin position="1"/>
        <end position="25"/>
    </location>
</feature>
<dbReference type="PROSITE" id="PS50262">
    <property type="entry name" value="G_PROTEIN_RECEP_F1_2"/>
    <property type="match status" value="1"/>
</dbReference>
<feature type="transmembrane region" description="Helical" evidence="9">
    <location>
        <begin position="112"/>
        <end position="136"/>
    </location>
</feature>
<feature type="transmembrane region" description="Helical" evidence="9">
    <location>
        <begin position="355"/>
        <end position="374"/>
    </location>
</feature>
<feature type="domain" description="G-protein coupled receptors family 1 profile" evidence="10">
    <location>
        <begin position="51"/>
        <end position="371"/>
    </location>
</feature>
<dbReference type="InterPro" id="IPR000276">
    <property type="entry name" value="GPCR_Rhodpsn"/>
</dbReference>
<keyword evidence="6" id="KW-0675">Receptor</keyword>
<dbReference type="OMA" id="FARIVLC"/>
<dbReference type="AlphaFoldDB" id="A7S8Q1"/>
<evidence type="ECO:0000256" key="2">
    <source>
        <dbReference type="ARBA" id="ARBA00022692"/>
    </source>
</evidence>
<dbReference type="GO" id="GO:0008528">
    <property type="term" value="F:G protein-coupled peptide receptor activity"/>
    <property type="evidence" value="ECO:0000318"/>
    <property type="project" value="GO_Central"/>
</dbReference>
<evidence type="ECO:0000256" key="6">
    <source>
        <dbReference type="ARBA" id="ARBA00023170"/>
    </source>
</evidence>
<dbReference type="Gene3D" id="1.20.1070.10">
    <property type="entry name" value="Rhodopsin 7-helix transmembrane proteins"/>
    <property type="match status" value="1"/>
</dbReference>
<keyword evidence="3 9" id="KW-1133">Transmembrane helix</keyword>
<evidence type="ECO:0000256" key="3">
    <source>
        <dbReference type="ARBA" id="ARBA00022989"/>
    </source>
</evidence>
<evidence type="ECO:0000256" key="4">
    <source>
        <dbReference type="ARBA" id="ARBA00023040"/>
    </source>
</evidence>
<dbReference type="InParanoid" id="A7S8Q1"/>
<evidence type="ECO:0000256" key="1">
    <source>
        <dbReference type="ARBA" id="ARBA00004141"/>
    </source>
</evidence>
<evidence type="ECO:0000313" key="12">
    <source>
        <dbReference type="Proteomes" id="UP000001593"/>
    </source>
</evidence>
<dbReference type="GO" id="GO:0005886">
    <property type="term" value="C:plasma membrane"/>
    <property type="evidence" value="ECO:0000318"/>
    <property type="project" value="GO_Central"/>
</dbReference>
<dbReference type="CDD" id="cd00637">
    <property type="entry name" value="7tm_classA_rhodopsin-like"/>
    <property type="match status" value="1"/>
</dbReference>
<keyword evidence="12" id="KW-1185">Reference proteome</keyword>
<dbReference type="eggNOG" id="KOG4219">
    <property type="taxonomic scope" value="Eukaryota"/>
</dbReference>
<evidence type="ECO:0000256" key="8">
    <source>
        <dbReference type="SAM" id="MobiDB-lite"/>
    </source>
</evidence>
<dbReference type="SUPFAM" id="SSF81321">
    <property type="entry name" value="Family A G protein-coupled receptor-like"/>
    <property type="match status" value="1"/>
</dbReference>
<sequence>MLLQNQSLPSLDANLTSTEPASATTEYEESDEMRYLRFTLFGVISLASVVGNAIIIKSVISIPYKKPLTYTLTTNLAIAELVSTIFLLMLVIYEEIKTWPFGDFMCHLTSPIQILSGLVVTWSMALISIHRFVVITSPGSQYIKKQELLMVLLWLAATAITFPLFMYSKMVMSPFDPDTYWCFVLFPGDSLSSFPSYRTYHMVRFMLNYILPIVIMIAAYGALGFRLKYHIAFIRTVHSELTVPNSGTHSTGAVTVNGNTDIEASEPNNDNNNDVILAGTKDPSRQFHASFSQTSSDVVYENLLIDLESDLLRMIYAIILIFVVCYIPYQVFYFLEYFDVVSYQKWRYFTVCRRYIFLITCLPSALHPLCYGTMSKFYAKAFARIVLCKWRRRSARPRRKMLSAPNSAPKAPH</sequence>
<dbReference type="PRINTS" id="PR00237">
    <property type="entry name" value="GPCRRHODOPSN"/>
</dbReference>
<evidence type="ECO:0000256" key="7">
    <source>
        <dbReference type="ARBA" id="ARBA00023224"/>
    </source>
</evidence>
<dbReference type="GO" id="GO:0007218">
    <property type="term" value="P:neuropeptide signaling pathway"/>
    <property type="evidence" value="ECO:0000318"/>
    <property type="project" value="GO_Central"/>
</dbReference>
<dbReference type="STRING" id="45351.A7S8Q1"/>
<name>A7S8Q1_NEMVE</name>
<feature type="transmembrane region" description="Helical" evidence="9">
    <location>
        <begin position="206"/>
        <end position="225"/>
    </location>
</feature>
<dbReference type="HOGENOM" id="CLU_009579_6_1_1"/>
<protein>
    <recommendedName>
        <fullName evidence="10">G-protein coupled receptors family 1 profile domain-containing protein</fullName>
    </recommendedName>
</protein>
<reference evidence="11 12" key="1">
    <citation type="journal article" date="2007" name="Science">
        <title>Sea anemone genome reveals ancestral eumetazoan gene repertoire and genomic organization.</title>
        <authorList>
            <person name="Putnam N.H."/>
            <person name="Srivastava M."/>
            <person name="Hellsten U."/>
            <person name="Dirks B."/>
            <person name="Chapman J."/>
            <person name="Salamov A."/>
            <person name="Terry A."/>
            <person name="Shapiro H."/>
            <person name="Lindquist E."/>
            <person name="Kapitonov V.V."/>
            <person name="Jurka J."/>
            <person name="Genikhovich G."/>
            <person name="Grigoriev I.V."/>
            <person name="Lucas S.M."/>
            <person name="Steele R.E."/>
            <person name="Finnerty J.R."/>
            <person name="Technau U."/>
            <person name="Martindale M.Q."/>
            <person name="Rokhsar D.S."/>
        </authorList>
    </citation>
    <scope>NUCLEOTIDE SEQUENCE [LARGE SCALE GENOMIC DNA]</scope>
    <source>
        <strain evidence="12">CH2 X CH6</strain>
    </source>
</reference>
<keyword evidence="7" id="KW-0807">Transducer</keyword>
<feature type="transmembrane region" description="Helical" evidence="9">
    <location>
        <begin position="148"/>
        <end position="167"/>
    </location>
</feature>
<dbReference type="PANTHER" id="PTHR45695:SF9">
    <property type="entry name" value="LEUCOKININ RECEPTOR"/>
    <property type="match status" value="1"/>
</dbReference>
<evidence type="ECO:0000259" key="10">
    <source>
        <dbReference type="PROSITE" id="PS50262"/>
    </source>
</evidence>
<dbReference type="PhylomeDB" id="A7S8Q1"/>
<feature type="transmembrane region" description="Helical" evidence="9">
    <location>
        <begin position="68"/>
        <end position="92"/>
    </location>
</feature>
<feature type="transmembrane region" description="Helical" evidence="9">
    <location>
        <begin position="35"/>
        <end position="56"/>
    </location>
</feature>
<evidence type="ECO:0000256" key="9">
    <source>
        <dbReference type="SAM" id="Phobius"/>
    </source>
</evidence>
<dbReference type="EMBL" id="DS469599">
    <property type="protein sequence ID" value="EDO39861.1"/>
    <property type="molecule type" value="Genomic_DNA"/>
</dbReference>